<evidence type="ECO:0000313" key="2">
    <source>
        <dbReference type="Proteomes" id="UP000215914"/>
    </source>
</evidence>
<reference evidence="1" key="1">
    <citation type="journal article" date="2017" name="Nature">
        <title>The sunflower genome provides insights into oil metabolism, flowering and Asterid evolution.</title>
        <authorList>
            <person name="Badouin H."/>
            <person name="Gouzy J."/>
            <person name="Grassa C.J."/>
            <person name="Murat F."/>
            <person name="Staton S.E."/>
            <person name="Cottret L."/>
            <person name="Lelandais-Briere C."/>
            <person name="Owens G.L."/>
            <person name="Carrere S."/>
            <person name="Mayjonade B."/>
            <person name="Legrand L."/>
            <person name="Gill N."/>
            <person name="Kane N.C."/>
            <person name="Bowers J.E."/>
            <person name="Hubner S."/>
            <person name="Bellec A."/>
            <person name="Berard A."/>
            <person name="Berges H."/>
            <person name="Blanchet N."/>
            <person name="Boniface M.C."/>
            <person name="Brunel D."/>
            <person name="Catrice O."/>
            <person name="Chaidir N."/>
            <person name="Claudel C."/>
            <person name="Donnadieu C."/>
            <person name="Faraut T."/>
            <person name="Fievet G."/>
            <person name="Helmstetter N."/>
            <person name="King M."/>
            <person name="Knapp S.J."/>
            <person name="Lai Z."/>
            <person name="Le Paslier M.C."/>
            <person name="Lippi Y."/>
            <person name="Lorenzon L."/>
            <person name="Mandel J.R."/>
            <person name="Marage G."/>
            <person name="Marchand G."/>
            <person name="Marquand E."/>
            <person name="Bret-Mestries E."/>
            <person name="Morien E."/>
            <person name="Nambeesan S."/>
            <person name="Nguyen T."/>
            <person name="Pegot-Espagnet P."/>
            <person name="Pouilly N."/>
            <person name="Raftis F."/>
            <person name="Sallet E."/>
            <person name="Schiex T."/>
            <person name="Thomas J."/>
            <person name="Vandecasteele C."/>
            <person name="Vares D."/>
            <person name="Vear F."/>
            <person name="Vautrin S."/>
            <person name="Crespi M."/>
            <person name="Mangin B."/>
            <person name="Burke J.M."/>
            <person name="Salse J."/>
            <person name="Munos S."/>
            <person name="Vincourt P."/>
            <person name="Rieseberg L.H."/>
            <person name="Langlade N.B."/>
        </authorList>
    </citation>
    <scope>NUCLEOTIDE SEQUENCE</scope>
    <source>
        <tissue evidence="1">Leaves</tissue>
    </source>
</reference>
<evidence type="ECO:0000313" key="1">
    <source>
        <dbReference type="EMBL" id="KAF5756144.1"/>
    </source>
</evidence>
<comment type="caution">
    <text evidence="1">The sequence shown here is derived from an EMBL/GenBank/DDBJ whole genome shotgun (WGS) entry which is preliminary data.</text>
</comment>
<dbReference type="Gramene" id="mRNA:HanXRQr2_Chr17g0811171">
    <property type="protein sequence ID" value="mRNA:HanXRQr2_Chr17g0811171"/>
    <property type="gene ID" value="HanXRQr2_Chr17g0811171"/>
</dbReference>
<protein>
    <submittedName>
        <fullName evidence="1">Uncharacterized protein</fullName>
    </submittedName>
</protein>
<dbReference type="EMBL" id="MNCJ02000332">
    <property type="protein sequence ID" value="KAF5756144.1"/>
    <property type="molecule type" value="Genomic_DNA"/>
</dbReference>
<proteinExistence type="predicted"/>
<keyword evidence="2" id="KW-1185">Reference proteome</keyword>
<dbReference type="Proteomes" id="UP000215914">
    <property type="component" value="Unassembled WGS sequence"/>
</dbReference>
<reference evidence="1" key="2">
    <citation type="submission" date="2020-06" db="EMBL/GenBank/DDBJ databases">
        <title>Helianthus annuus Genome sequencing and assembly Release 2.</title>
        <authorList>
            <person name="Gouzy J."/>
            <person name="Langlade N."/>
            <person name="Munos S."/>
        </authorList>
    </citation>
    <scope>NUCLEOTIDE SEQUENCE</scope>
    <source>
        <tissue evidence="1">Leaves</tissue>
    </source>
</reference>
<accession>A0A9K3GVV3</accession>
<sequence>MSANDVNQMDEDNVTSFTSTVKTRVVRWQSRRMVEVREVTIIFDIQISDAFSHVDISVSQAKARLNRHIEHILGCIKSLPSTKLNEPGTSVAPQLESLVQRIYAEPDQ</sequence>
<name>A0A9K3GVV3_HELAN</name>
<gene>
    <name evidence="1" type="ORF">HanXRQr2_Chr17g0811171</name>
</gene>
<organism evidence="1 2">
    <name type="scientific">Helianthus annuus</name>
    <name type="common">Common sunflower</name>
    <dbReference type="NCBI Taxonomy" id="4232"/>
    <lineage>
        <taxon>Eukaryota</taxon>
        <taxon>Viridiplantae</taxon>
        <taxon>Streptophyta</taxon>
        <taxon>Embryophyta</taxon>
        <taxon>Tracheophyta</taxon>
        <taxon>Spermatophyta</taxon>
        <taxon>Magnoliopsida</taxon>
        <taxon>eudicotyledons</taxon>
        <taxon>Gunneridae</taxon>
        <taxon>Pentapetalae</taxon>
        <taxon>asterids</taxon>
        <taxon>campanulids</taxon>
        <taxon>Asterales</taxon>
        <taxon>Asteraceae</taxon>
        <taxon>Asteroideae</taxon>
        <taxon>Heliantheae alliance</taxon>
        <taxon>Heliantheae</taxon>
        <taxon>Helianthus</taxon>
    </lineage>
</organism>
<dbReference type="AlphaFoldDB" id="A0A9K3GVV3"/>